<comment type="caution">
    <text evidence="2">The sequence shown here is derived from an EMBL/GenBank/DDBJ whole genome shotgun (WGS) entry which is preliminary data.</text>
</comment>
<evidence type="ECO:0000256" key="1">
    <source>
        <dbReference type="SAM" id="MobiDB-lite"/>
    </source>
</evidence>
<gene>
    <name evidence="2" type="ORF">GCM10010502_46500</name>
</gene>
<reference evidence="2" key="1">
    <citation type="journal article" date="2014" name="Int. J. Syst. Evol. Microbiol.">
        <title>Complete genome sequence of Corynebacterium casei LMG S-19264T (=DSM 44701T), isolated from a smear-ripened cheese.</title>
        <authorList>
            <consortium name="US DOE Joint Genome Institute (JGI-PGF)"/>
            <person name="Walter F."/>
            <person name="Albersmeier A."/>
            <person name="Kalinowski J."/>
            <person name="Ruckert C."/>
        </authorList>
    </citation>
    <scope>NUCLEOTIDE SEQUENCE</scope>
    <source>
        <strain evidence="2">JCM 4434</strain>
    </source>
</reference>
<reference evidence="2" key="2">
    <citation type="submission" date="2020-09" db="EMBL/GenBank/DDBJ databases">
        <authorList>
            <person name="Sun Q."/>
            <person name="Ohkuma M."/>
        </authorList>
    </citation>
    <scope>NUCLEOTIDE SEQUENCE</scope>
    <source>
        <strain evidence="2">JCM 4434</strain>
    </source>
</reference>
<dbReference type="Proteomes" id="UP000610124">
    <property type="component" value="Unassembled WGS sequence"/>
</dbReference>
<protein>
    <submittedName>
        <fullName evidence="2">Uncharacterized protein</fullName>
    </submittedName>
</protein>
<name>A0A8H9HXZ6_KITAU</name>
<dbReference type="EMBL" id="BMUB01000011">
    <property type="protein sequence ID" value="GGU88442.1"/>
    <property type="molecule type" value="Genomic_DNA"/>
</dbReference>
<evidence type="ECO:0000313" key="3">
    <source>
        <dbReference type="Proteomes" id="UP000610124"/>
    </source>
</evidence>
<accession>A0A8H9HXZ6</accession>
<organism evidence="2 3">
    <name type="scientific">Kitasatospora aureofaciens</name>
    <name type="common">Streptomyces aureofaciens</name>
    <dbReference type="NCBI Taxonomy" id="1894"/>
    <lineage>
        <taxon>Bacteria</taxon>
        <taxon>Bacillati</taxon>
        <taxon>Actinomycetota</taxon>
        <taxon>Actinomycetes</taxon>
        <taxon>Kitasatosporales</taxon>
        <taxon>Streptomycetaceae</taxon>
        <taxon>Kitasatospora</taxon>
    </lineage>
</organism>
<proteinExistence type="predicted"/>
<dbReference type="AlphaFoldDB" id="A0A8H9HXZ6"/>
<evidence type="ECO:0000313" key="2">
    <source>
        <dbReference type="EMBL" id="GGU88442.1"/>
    </source>
</evidence>
<sequence length="85" mass="8503">MKNPTLGGCSGRCATAALLPWREADPPPHLPPNRSGPVPATRVAGTGPAGSRLLEPGMVEPAAVLTAVDRHLDGLFAGEGGADGP</sequence>
<feature type="region of interest" description="Disordered" evidence="1">
    <location>
        <begin position="20"/>
        <end position="54"/>
    </location>
</feature>